<organism evidence="1 2">
    <name type="scientific">Letharia columbiana</name>
    <dbReference type="NCBI Taxonomy" id="112416"/>
    <lineage>
        <taxon>Eukaryota</taxon>
        <taxon>Fungi</taxon>
        <taxon>Dikarya</taxon>
        <taxon>Ascomycota</taxon>
        <taxon>Pezizomycotina</taxon>
        <taxon>Lecanoromycetes</taxon>
        <taxon>OSLEUM clade</taxon>
        <taxon>Lecanoromycetidae</taxon>
        <taxon>Lecanorales</taxon>
        <taxon>Lecanorineae</taxon>
        <taxon>Parmeliaceae</taxon>
        <taxon>Letharia</taxon>
    </lineage>
</organism>
<gene>
    <name evidence="1" type="ORF">HO173_001316</name>
</gene>
<protein>
    <submittedName>
        <fullName evidence="1">Uncharacterized protein</fullName>
    </submittedName>
</protein>
<dbReference type="AlphaFoldDB" id="A0A8H6G4V2"/>
<comment type="caution">
    <text evidence="1">The sequence shown here is derived from an EMBL/GenBank/DDBJ whole genome shotgun (WGS) entry which is preliminary data.</text>
</comment>
<dbReference type="OrthoDB" id="4521923at2759"/>
<dbReference type="RefSeq" id="XP_037169903.1">
    <property type="nucleotide sequence ID" value="XM_037303256.1"/>
</dbReference>
<evidence type="ECO:0000313" key="2">
    <source>
        <dbReference type="Proteomes" id="UP000578531"/>
    </source>
</evidence>
<dbReference type="GeneID" id="59282990"/>
<dbReference type="Proteomes" id="UP000578531">
    <property type="component" value="Unassembled WGS sequence"/>
</dbReference>
<dbReference type="EMBL" id="JACCJC010000003">
    <property type="protein sequence ID" value="KAF6240644.1"/>
    <property type="molecule type" value="Genomic_DNA"/>
</dbReference>
<proteinExistence type="predicted"/>
<evidence type="ECO:0000313" key="1">
    <source>
        <dbReference type="EMBL" id="KAF6240644.1"/>
    </source>
</evidence>
<sequence length="78" mass="9284">MTKVPKEQPIVYQLRATWTQILFPLAVRILTDDYLKKPTQKHPPGVLLVDYEMKEELVKPWIAAWNHIERWRVSGWEG</sequence>
<keyword evidence="2" id="KW-1185">Reference proteome</keyword>
<name>A0A8H6G4V2_9LECA</name>
<accession>A0A8H6G4V2</accession>
<reference evidence="1 2" key="1">
    <citation type="journal article" date="2020" name="Genomics">
        <title>Complete, high-quality genomes from long-read metagenomic sequencing of two wolf lichen thalli reveals enigmatic genome architecture.</title>
        <authorList>
            <person name="McKenzie S.K."/>
            <person name="Walston R.F."/>
            <person name="Allen J.L."/>
        </authorList>
    </citation>
    <scope>NUCLEOTIDE SEQUENCE [LARGE SCALE GENOMIC DNA]</scope>
    <source>
        <strain evidence="1">WasteWater2</strain>
    </source>
</reference>